<evidence type="ECO:0000256" key="4">
    <source>
        <dbReference type="ARBA" id="ARBA00022723"/>
    </source>
</evidence>
<feature type="domain" description="Radical SAM core" evidence="7">
    <location>
        <begin position="49"/>
        <end position="183"/>
    </location>
</feature>
<reference evidence="9" key="1">
    <citation type="journal article" date="2020" name="mSystems">
        <title>Genome- and Community-Level Interaction Insights into Carbon Utilization and Element Cycling Functions of Hydrothermarchaeota in Hydrothermal Sediment.</title>
        <authorList>
            <person name="Zhou Z."/>
            <person name="Liu Y."/>
            <person name="Xu W."/>
            <person name="Pan J."/>
            <person name="Luo Z.H."/>
            <person name="Li M."/>
        </authorList>
    </citation>
    <scope>NUCLEOTIDE SEQUENCE [LARGE SCALE GENOMIC DNA]</scope>
    <source>
        <strain evidence="9">SpSt-767</strain>
    </source>
</reference>
<keyword evidence="3" id="KW-0949">S-adenosyl-L-methionine</keyword>
<dbReference type="AlphaFoldDB" id="A0A7V6A1B0"/>
<dbReference type="PANTHER" id="PTHR11228:SF7">
    <property type="entry name" value="PQQA PEPTIDE CYCLASE"/>
    <property type="match status" value="1"/>
</dbReference>
<evidence type="ECO:0000259" key="8">
    <source>
        <dbReference type="Pfam" id="PF13186"/>
    </source>
</evidence>
<evidence type="ECO:0000259" key="7">
    <source>
        <dbReference type="Pfam" id="PF04055"/>
    </source>
</evidence>
<gene>
    <name evidence="9" type="ORF">ENV52_01465</name>
</gene>
<proteinExistence type="predicted"/>
<dbReference type="GO" id="GO:0003824">
    <property type="term" value="F:catalytic activity"/>
    <property type="evidence" value="ECO:0007669"/>
    <property type="project" value="InterPro"/>
</dbReference>
<keyword evidence="5" id="KW-0408">Iron</keyword>
<dbReference type="Pfam" id="PF04055">
    <property type="entry name" value="Radical_SAM"/>
    <property type="match status" value="1"/>
</dbReference>
<comment type="caution">
    <text evidence="9">The sequence shown here is derived from an EMBL/GenBank/DDBJ whole genome shotgun (WGS) entry which is preliminary data.</text>
</comment>
<dbReference type="SFLD" id="SFLDS00029">
    <property type="entry name" value="Radical_SAM"/>
    <property type="match status" value="1"/>
</dbReference>
<dbReference type="InterPro" id="IPR007197">
    <property type="entry name" value="rSAM"/>
</dbReference>
<dbReference type="PANTHER" id="PTHR11228">
    <property type="entry name" value="RADICAL SAM DOMAIN PROTEIN"/>
    <property type="match status" value="1"/>
</dbReference>
<dbReference type="SFLD" id="SFLDG01067">
    <property type="entry name" value="SPASM/twitch_domain_containing"/>
    <property type="match status" value="1"/>
</dbReference>
<evidence type="ECO:0000313" key="9">
    <source>
        <dbReference type="EMBL" id="HHS28355.1"/>
    </source>
</evidence>
<dbReference type="InterPro" id="IPR058240">
    <property type="entry name" value="rSAM_sf"/>
</dbReference>
<dbReference type="SUPFAM" id="SSF102114">
    <property type="entry name" value="Radical SAM enzymes"/>
    <property type="match status" value="1"/>
</dbReference>
<dbReference type="SFLD" id="SFLDG01387">
    <property type="entry name" value="BtrN-like_SPASM_domain_contain"/>
    <property type="match status" value="1"/>
</dbReference>
<dbReference type="InterPro" id="IPR013785">
    <property type="entry name" value="Aldolase_TIM"/>
</dbReference>
<dbReference type="Gene3D" id="3.20.20.70">
    <property type="entry name" value="Aldolase class I"/>
    <property type="match status" value="1"/>
</dbReference>
<keyword evidence="4" id="KW-0479">Metal-binding</keyword>
<protein>
    <submittedName>
        <fullName evidence="9">Radical SAM protein</fullName>
    </submittedName>
</protein>
<dbReference type="CDD" id="cd01335">
    <property type="entry name" value="Radical_SAM"/>
    <property type="match status" value="1"/>
</dbReference>
<organism evidence="9">
    <name type="scientific">Desulfobacca acetoxidans</name>
    <dbReference type="NCBI Taxonomy" id="60893"/>
    <lineage>
        <taxon>Bacteria</taxon>
        <taxon>Pseudomonadati</taxon>
        <taxon>Thermodesulfobacteriota</taxon>
        <taxon>Desulfobaccia</taxon>
        <taxon>Desulfobaccales</taxon>
        <taxon>Desulfobaccaceae</taxon>
        <taxon>Desulfobacca</taxon>
    </lineage>
</organism>
<dbReference type="EMBL" id="DTGR01000025">
    <property type="protein sequence ID" value="HHS28355.1"/>
    <property type="molecule type" value="Genomic_DNA"/>
</dbReference>
<sequence length="367" mass="40435">MTSYQRIAAAGEKPSAGFCCHQPGPGFAQDMLRAALTNLCAPRLDWLQVEVTTCCQAACGYCPHTVYQEHWASHHLPLAAFRRLLPILKKTRLVHLQGWGEPFLHPDFFTMASLARRAGCHVGTTTNGMLLDADGLRRVVDLEMAVVAFSLAGVGENNDAVRRGTRFAAILEKIEALREIKTRKGVSFPEIHVAYMLLRSGLDDLALVPQALEGLGVSQVVVSTLDFVASPPLARESLKFAPPEEYREVAARLAEIADQGRRRGLTIHGRLTQPGDVPDLCSENITGSLCVAADMAVAPCVFLNLPVKAETYMARGGEDLYRRVSFGVIEAEQSLVRIWRSPDYRRFRRDWARGDTPPACRGCLKPQ</sequence>
<keyword evidence="6" id="KW-0411">Iron-sulfur</keyword>
<name>A0A7V6A1B0_9BACT</name>
<accession>A0A7V6A1B0</accession>
<dbReference type="GO" id="GO:0051536">
    <property type="term" value="F:iron-sulfur cluster binding"/>
    <property type="evidence" value="ECO:0007669"/>
    <property type="project" value="UniProtKB-KW"/>
</dbReference>
<dbReference type="GO" id="GO:0046872">
    <property type="term" value="F:metal ion binding"/>
    <property type="evidence" value="ECO:0007669"/>
    <property type="project" value="UniProtKB-KW"/>
</dbReference>
<evidence type="ECO:0000256" key="6">
    <source>
        <dbReference type="ARBA" id="ARBA00023014"/>
    </source>
</evidence>
<dbReference type="InterPro" id="IPR034391">
    <property type="entry name" value="AdoMet-like_SPASM_containing"/>
</dbReference>
<comment type="cofactor">
    <cofactor evidence="1">
        <name>[4Fe-4S] cluster</name>
        <dbReference type="ChEBI" id="CHEBI:49883"/>
    </cofactor>
</comment>
<evidence type="ECO:0000256" key="2">
    <source>
        <dbReference type="ARBA" id="ARBA00022485"/>
    </source>
</evidence>
<dbReference type="InterPro" id="IPR050377">
    <property type="entry name" value="Radical_SAM_PqqE_MftC-like"/>
</dbReference>
<dbReference type="InterPro" id="IPR023885">
    <property type="entry name" value="4Fe4S-binding_SPASM_dom"/>
</dbReference>
<dbReference type="Pfam" id="PF13186">
    <property type="entry name" value="SPASM"/>
    <property type="match status" value="1"/>
</dbReference>
<keyword evidence="2" id="KW-0004">4Fe-4S</keyword>
<evidence type="ECO:0000256" key="5">
    <source>
        <dbReference type="ARBA" id="ARBA00023004"/>
    </source>
</evidence>
<evidence type="ECO:0000256" key="3">
    <source>
        <dbReference type="ARBA" id="ARBA00022691"/>
    </source>
</evidence>
<feature type="domain" description="4Fe4S-binding SPASM" evidence="8">
    <location>
        <begin position="281"/>
        <end position="363"/>
    </location>
</feature>
<evidence type="ECO:0000256" key="1">
    <source>
        <dbReference type="ARBA" id="ARBA00001966"/>
    </source>
</evidence>